<evidence type="ECO:0000259" key="3">
    <source>
        <dbReference type="PROSITE" id="PS51186"/>
    </source>
</evidence>
<evidence type="ECO:0000256" key="1">
    <source>
        <dbReference type="ARBA" id="ARBA00022679"/>
    </source>
</evidence>
<protein>
    <recommendedName>
        <fullName evidence="3">N-acetyltransferase domain-containing protein</fullName>
    </recommendedName>
</protein>
<keyword evidence="2" id="KW-0012">Acyltransferase</keyword>
<dbReference type="GO" id="GO:0016747">
    <property type="term" value="F:acyltransferase activity, transferring groups other than amino-acyl groups"/>
    <property type="evidence" value="ECO:0007669"/>
    <property type="project" value="InterPro"/>
</dbReference>
<sequence>MGGGGRVSAARAIGPWDAADIPAVEGQHAAWDQPPLFSVDDADSALAAALQAQGYQASDPTLILHCPVERLAGGAIPPVTAIEAWPPLAIQRVLWAEAGIGPARQAVMERAYAPKAAILGRIEDRAAGAAFAAVHGPVAMLHALAVLPRWRRKGLGAWMMRRAARFAARHDAAVLVLAVSEANGAARALYDAAGFERLARYHYWRKG</sequence>
<feature type="domain" description="N-acetyltransferase" evidence="3">
    <location>
        <begin position="74"/>
        <end position="207"/>
    </location>
</feature>
<dbReference type="AlphaFoldDB" id="A0A1W6D0N3"/>
<evidence type="ECO:0000313" key="5">
    <source>
        <dbReference type="Proteomes" id="UP000193017"/>
    </source>
</evidence>
<name>A0A1W6D0N3_9RHOB</name>
<dbReference type="OrthoDB" id="7301318at2"/>
<gene>
    <name evidence="4" type="ORF">B0A89_03135</name>
</gene>
<evidence type="ECO:0000313" key="4">
    <source>
        <dbReference type="EMBL" id="ARJ70677.1"/>
    </source>
</evidence>
<accession>A0A1W6D0N3</accession>
<dbReference type="SUPFAM" id="SSF55729">
    <property type="entry name" value="Acyl-CoA N-acyltransferases (Nat)"/>
    <property type="match status" value="1"/>
</dbReference>
<organism evidence="4 5">
    <name type="scientific">Paracoccus contaminans</name>
    <dbReference type="NCBI Taxonomy" id="1945662"/>
    <lineage>
        <taxon>Bacteria</taxon>
        <taxon>Pseudomonadati</taxon>
        <taxon>Pseudomonadota</taxon>
        <taxon>Alphaproteobacteria</taxon>
        <taxon>Rhodobacterales</taxon>
        <taxon>Paracoccaceae</taxon>
        <taxon>Paracoccus</taxon>
    </lineage>
</organism>
<dbReference type="PANTHER" id="PTHR43420">
    <property type="entry name" value="ACETYLTRANSFERASE"/>
    <property type="match status" value="1"/>
</dbReference>
<dbReference type="InterPro" id="IPR016181">
    <property type="entry name" value="Acyl_CoA_acyltransferase"/>
</dbReference>
<dbReference type="Proteomes" id="UP000193017">
    <property type="component" value="Chromosome"/>
</dbReference>
<dbReference type="STRING" id="1945662.B0A89_03135"/>
<dbReference type="Pfam" id="PF00583">
    <property type="entry name" value="Acetyltransf_1"/>
    <property type="match status" value="1"/>
</dbReference>
<reference evidence="4 5" key="1">
    <citation type="submission" date="2017-03" db="EMBL/GenBank/DDBJ databases">
        <title>Genome sequence of Paracoccus contaminans isolated from a water microcosm.</title>
        <authorList>
            <person name="Aurass P."/>
            <person name="Karste S."/>
            <person name="Trost E."/>
            <person name="Glaeser S.P."/>
            <person name="Kaempfer P."/>
            <person name="Flieger A."/>
        </authorList>
    </citation>
    <scope>NUCLEOTIDE SEQUENCE [LARGE SCALE GENOMIC DNA]</scope>
    <source>
        <strain evidence="5">RKI 16-01929T\LMG 29738T\CCM 8701T\CIP 111112T</strain>
    </source>
</reference>
<keyword evidence="5" id="KW-1185">Reference proteome</keyword>
<dbReference type="EMBL" id="CP020612">
    <property type="protein sequence ID" value="ARJ70677.1"/>
    <property type="molecule type" value="Genomic_DNA"/>
</dbReference>
<dbReference type="Gene3D" id="3.40.630.30">
    <property type="match status" value="1"/>
</dbReference>
<dbReference type="PROSITE" id="PS51186">
    <property type="entry name" value="GNAT"/>
    <property type="match status" value="1"/>
</dbReference>
<keyword evidence="1" id="KW-0808">Transferase</keyword>
<proteinExistence type="predicted"/>
<dbReference type="InterPro" id="IPR050680">
    <property type="entry name" value="YpeA/RimI_acetyltransf"/>
</dbReference>
<dbReference type="KEGG" id="pcon:B0A89_03135"/>
<dbReference type="InterPro" id="IPR000182">
    <property type="entry name" value="GNAT_dom"/>
</dbReference>
<evidence type="ECO:0000256" key="2">
    <source>
        <dbReference type="ARBA" id="ARBA00023315"/>
    </source>
</evidence>